<dbReference type="InterPro" id="IPR029058">
    <property type="entry name" value="AB_hydrolase_fold"/>
</dbReference>
<organism evidence="2 3">
    <name type="scientific">Fluviicoccus keumensis</name>
    <dbReference type="NCBI Taxonomy" id="1435465"/>
    <lineage>
        <taxon>Bacteria</taxon>
        <taxon>Pseudomonadati</taxon>
        <taxon>Pseudomonadota</taxon>
        <taxon>Gammaproteobacteria</taxon>
        <taxon>Moraxellales</taxon>
        <taxon>Moraxellaceae</taxon>
        <taxon>Fluviicoccus</taxon>
    </lineage>
</organism>
<feature type="domain" description="AB hydrolase-1" evidence="1">
    <location>
        <begin position="48"/>
        <end position="175"/>
    </location>
</feature>
<evidence type="ECO:0000313" key="3">
    <source>
        <dbReference type="Proteomes" id="UP000292423"/>
    </source>
</evidence>
<proteinExistence type="predicted"/>
<name>A0A4Q7ZC53_9GAMM</name>
<evidence type="ECO:0000259" key="1">
    <source>
        <dbReference type="Pfam" id="PF00561"/>
    </source>
</evidence>
<reference evidence="2 3" key="1">
    <citation type="submission" date="2019-02" db="EMBL/GenBank/DDBJ databases">
        <title>Genomic Encyclopedia of Type Strains, Phase IV (KMG-IV): sequencing the most valuable type-strain genomes for metagenomic binning, comparative biology and taxonomic classification.</title>
        <authorList>
            <person name="Goeker M."/>
        </authorList>
    </citation>
    <scope>NUCLEOTIDE SEQUENCE [LARGE SCALE GENOMIC DNA]</scope>
    <source>
        <strain evidence="2 3">DSM 105135</strain>
    </source>
</reference>
<evidence type="ECO:0000313" key="2">
    <source>
        <dbReference type="EMBL" id="RZU48222.1"/>
    </source>
</evidence>
<gene>
    <name evidence="2" type="ORF">EV700_0013</name>
</gene>
<dbReference type="Pfam" id="PF00561">
    <property type="entry name" value="Abhydrolase_1"/>
    <property type="match status" value="1"/>
</dbReference>
<dbReference type="RefSeq" id="WP_207224529.1">
    <property type="nucleotide sequence ID" value="NZ_SHKX01000001.1"/>
</dbReference>
<dbReference type="AlphaFoldDB" id="A0A4Q7ZC53"/>
<sequence>MKVLLLAAVPLVLGAPPVPEATYQICATDGCRTAEPVRILSTYTRTRYPLVFAHGMAGFTRIGDHDYWYGIPKDLTATGSTVYLTQVASFHSSEVRGEQLLKQVEDIVAISGAGKVNLIGHSHGAMSIRYVAAVKPALVASVTSIGGPNKGSAVADHIQSRLRNSPIGPQAARVIRDRISRVFTRLDGLSGEAYTQDALAALAAVTTDGAKAFNRHFPQAVPVTDCGEGAPVVNGVHYYSWSGTGHLTNLLDISDGALAVTGLLIDEPNDGMVGHCSSHLGRVIRDNYFMNHLDEVNQLRGLVSMFETNPKTVYRQHANRLKRAGL</sequence>
<keyword evidence="3" id="KW-1185">Reference proteome</keyword>
<dbReference type="InterPro" id="IPR000073">
    <property type="entry name" value="AB_hydrolase_1"/>
</dbReference>
<accession>A0A4Q7ZC53</accession>
<comment type="caution">
    <text evidence="2">The sequence shown here is derived from an EMBL/GenBank/DDBJ whole genome shotgun (WGS) entry which is preliminary data.</text>
</comment>
<dbReference type="Proteomes" id="UP000292423">
    <property type="component" value="Unassembled WGS sequence"/>
</dbReference>
<dbReference type="SUPFAM" id="SSF53474">
    <property type="entry name" value="alpha/beta-Hydrolases"/>
    <property type="match status" value="1"/>
</dbReference>
<dbReference type="EMBL" id="SHKX01000001">
    <property type="protein sequence ID" value="RZU48222.1"/>
    <property type="molecule type" value="Genomic_DNA"/>
</dbReference>
<dbReference type="Gene3D" id="3.40.50.1820">
    <property type="entry name" value="alpha/beta hydrolase"/>
    <property type="match status" value="1"/>
</dbReference>
<protein>
    <submittedName>
        <fullName evidence="2">Triacylglycerol lipase</fullName>
    </submittedName>
</protein>